<dbReference type="GO" id="GO:0032469">
    <property type="term" value="P:endoplasmic reticulum calcium ion homeostasis"/>
    <property type="evidence" value="ECO:0007669"/>
    <property type="project" value="InterPro"/>
</dbReference>
<dbReference type="Proteomes" id="UP000235388">
    <property type="component" value="Unassembled WGS sequence"/>
</dbReference>
<dbReference type="AlphaFoldDB" id="A0A2N5SMQ1"/>
<dbReference type="PANTHER" id="PTHR12883:SF0">
    <property type="entry name" value="PAT COMPLEX SUBUNIT CCDC47"/>
    <property type="match status" value="1"/>
</dbReference>
<dbReference type="Pfam" id="PF07946">
    <property type="entry name" value="CCDC47"/>
    <property type="match status" value="1"/>
</dbReference>
<dbReference type="GO" id="GO:0005509">
    <property type="term" value="F:calcium ion binding"/>
    <property type="evidence" value="ECO:0007669"/>
    <property type="project" value="InterPro"/>
</dbReference>
<dbReference type="InterPro" id="IPR012879">
    <property type="entry name" value="CCDC47"/>
</dbReference>
<dbReference type="STRING" id="200324.A0A2N5SMQ1"/>
<gene>
    <name evidence="6" type="ORF">PCANC_12980</name>
</gene>
<protein>
    <submittedName>
        <fullName evidence="6">Uncharacterized protein</fullName>
    </submittedName>
</protein>
<feature type="compositionally biased region" description="Basic residues" evidence="5">
    <location>
        <begin position="365"/>
        <end position="374"/>
    </location>
</feature>
<evidence type="ECO:0000256" key="2">
    <source>
        <dbReference type="ARBA" id="ARBA00022692"/>
    </source>
</evidence>
<evidence type="ECO:0000313" key="7">
    <source>
        <dbReference type="Proteomes" id="UP000235388"/>
    </source>
</evidence>
<keyword evidence="4" id="KW-0472">Membrane</keyword>
<dbReference type="PANTHER" id="PTHR12883">
    <property type="entry name" value="ADIPOCYTE-SPECIFIC PROTEIN 4-RELATED"/>
    <property type="match status" value="1"/>
</dbReference>
<name>A0A2N5SMQ1_9BASI</name>
<dbReference type="OrthoDB" id="10039147at2759"/>
<keyword evidence="7" id="KW-1185">Reference proteome</keyword>
<organism evidence="6 7">
    <name type="scientific">Puccinia coronata f. sp. avenae</name>
    <dbReference type="NCBI Taxonomy" id="200324"/>
    <lineage>
        <taxon>Eukaryota</taxon>
        <taxon>Fungi</taxon>
        <taxon>Dikarya</taxon>
        <taxon>Basidiomycota</taxon>
        <taxon>Pucciniomycotina</taxon>
        <taxon>Pucciniomycetes</taxon>
        <taxon>Pucciniales</taxon>
        <taxon>Pucciniaceae</taxon>
        <taxon>Puccinia</taxon>
    </lineage>
</organism>
<sequence length="410" mass="47812">MAYLLLNQLVHQSHPASTNLMRLKQRLPLPIHLLRHPPMPPSHPEQQPDKIYTSFGTIPGTSHEKYTGKEYRFRRLVIRPAQLKLEGFLLVTLVIYIISSYRGKSKNEHAVANWLDSYSELLRKQFSQVGRKGCQALTIRFGLRPRQDIPFMIYEEIRAAIDFSWTGRSDRLELVWSLAPSNQQKSFEAKDSFVWALVEKRVMNVVREDRWDVRTFTEVKESNQLPSRLVFMSESGEINEQLIKNKDLGLLQLLQNNPSSLEWFDSLVLSGTSQQEPLISQLPLPLVPSARTLTLRLRLPPQSRTLDPMPLIEFCFNMIDSLDQAVSLTSLATSKLTKRRNEISNLLLEDERKLKEREKEEERRKRLKRHRMRNSPRCPPLNRENLTNENANEARLRWAKPPSRDDESLF</sequence>
<keyword evidence="2" id="KW-0812">Transmembrane</keyword>
<evidence type="ECO:0000256" key="1">
    <source>
        <dbReference type="ARBA" id="ARBA00004167"/>
    </source>
</evidence>
<comment type="caution">
    <text evidence="6">The sequence shown here is derived from an EMBL/GenBank/DDBJ whole genome shotgun (WGS) entry which is preliminary data.</text>
</comment>
<reference evidence="6 7" key="1">
    <citation type="submission" date="2017-11" db="EMBL/GenBank/DDBJ databases">
        <title>De novo assembly and phasing of dikaryotic genomes from two isolates of Puccinia coronata f. sp. avenae, the causal agent of oat crown rust.</title>
        <authorList>
            <person name="Miller M.E."/>
            <person name="Zhang Y."/>
            <person name="Omidvar V."/>
            <person name="Sperschneider J."/>
            <person name="Schwessinger B."/>
            <person name="Raley C."/>
            <person name="Palmer J.M."/>
            <person name="Garnica D."/>
            <person name="Upadhyaya N."/>
            <person name="Rathjen J."/>
            <person name="Taylor J.M."/>
            <person name="Park R.F."/>
            <person name="Dodds P.N."/>
            <person name="Hirsch C.D."/>
            <person name="Kianian S.F."/>
            <person name="Figueroa M."/>
        </authorList>
    </citation>
    <scope>NUCLEOTIDE SEQUENCE [LARGE SCALE GENOMIC DNA]</scope>
    <source>
        <strain evidence="6">12NC29</strain>
    </source>
</reference>
<keyword evidence="3" id="KW-1133">Transmembrane helix</keyword>
<evidence type="ECO:0000256" key="5">
    <source>
        <dbReference type="SAM" id="MobiDB-lite"/>
    </source>
</evidence>
<proteinExistence type="predicted"/>
<feature type="compositionally biased region" description="Basic and acidic residues" evidence="5">
    <location>
        <begin position="392"/>
        <end position="410"/>
    </location>
</feature>
<dbReference type="GO" id="GO:0016020">
    <property type="term" value="C:membrane"/>
    <property type="evidence" value="ECO:0007669"/>
    <property type="project" value="UniProtKB-SubCell"/>
</dbReference>
<evidence type="ECO:0000256" key="3">
    <source>
        <dbReference type="ARBA" id="ARBA00022989"/>
    </source>
</evidence>
<feature type="region of interest" description="Disordered" evidence="5">
    <location>
        <begin position="359"/>
        <end position="410"/>
    </location>
</feature>
<evidence type="ECO:0000313" key="6">
    <source>
        <dbReference type="EMBL" id="PLW14515.1"/>
    </source>
</evidence>
<evidence type="ECO:0000256" key="4">
    <source>
        <dbReference type="ARBA" id="ARBA00023136"/>
    </source>
</evidence>
<dbReference type="GO" id="GO:0005783">
    <property type="term" value="C:endoplasmic reticulum"/>
    <property type="evidence" value="ECO:0007669"/>
    <property type="project" value="InterPro"/>
</dbReference>
<accession>A0A2N5SMQ1</accession>
<comment type="subcellular location">
    <subcellularLocation>
        <location evidence="1">Membrane</location>
        <topology evidence="1">Single-pass membrane protein</topology>
    </subcellularLocation>
</comment>
<dbReference type="EMBL" id="PGCJ01000919">
    <property type="protein sequence ID" value="PLW14515.1"/>
    <property type="molecule type" value="Genomic_DNA"/>
</dbReference>